<dbReference type="PANTHER" id="PTHR24350">
    <property type="entry name" value="SERINE/THREONINE-PROTEIN KINASE IAL-RELATED"/>
    <property type="match status" value="1"/>
</dbReference>
<feature type="binding site" evidence="7">
    <location>
        <position position="163"/>
    </location>
    <ligand>
        <name>ATP</name>
        <dbReference type="ChEBI" id="CHEBI:30616"/>
    </ligand>
</feature>
<dbReference type="RefSeq" id="XP_068355271.1">
    <property type="nucleotide sequence ID" value="XM_068507608.1"/>
</dbReference>
<proteinExistence type="predicted"/>
<evidence type="ECO:0000256" key="7">
    <source>
        <dbReference type="PIRSR" id="PIRSR630616-2"/>
    </source>
</evidence>
<evidence type="ECO:0000256" key="1">
    <source>
        <dbReference type="ARBA" id="ARBA00022527"/>
    </source>
</evidence>
<feature type="active site" description="Proton acceptor" evidence="6">
    <location>
        <position position="145"/>
    </location>
</feature>
<dbReference type="InterPro" id="IPR011009">
    <property type="entry name" value="Kinase-like_dom_sf"/>
</dbReference>
<dbReference type="PROSITE" id="PS50011">
    <property type="entry name" value="PROTEIN_KINASE_DOM"/>
    <property type="match status" value="1"/>
</dbReference>
<evidence type="ECO:0000313" key="11">
    <source>
        <dbReference type="Proteomes" id="UP000179807"/>
    </source>
</evidence>
<dbReference type="AlphaFoldDB" id="A0A1J4JSL5"/>
<gene>
    <name evidence="10" type="ORF">TRFO_30897</name>
</gene>
<reference evidence="10" key="1">
    <citation type="submission" date="2016-10" db="EMBL/GenBank/DDBJ databases">
        <authorList>
            <person name="Benchimol M."/>
            <person name="Almeida L.G."/>
            <person name="Vasconcelos A.T."/>
            <person name="Perreira-Neves A."/>
            <person name="Rosa I.A."/>
            <person name="Tasca T."/>
            <person name="Bogo M.R."/>
            <person name="de Souza W."/>
        </authorList>
    </citation>
    <scope>NUCLEOTIDE SEQUENCE [LARGE SCALE GENOMIC DNA]</scope>
    <source>
        <strain evidence="10">K</strain>
    </source>
</reference>
<dbReference type="OrthoDB" id="408964at2759"/>
<keyword evidence="2" id="KW-0808">Transferase</keyword>
<comment type="caution">
    <text evidence="10">The sequence shown here is derived from an EMBL/GenBank/DDBJ whole genome shotgun (WGS) entry which is preliminary data.</text>
</comment>
<evidence type="ECO:0000256" key="2">
    <source>
        <dbReference type="ARBA" id="ARBA00022679"/>
    </source>
</evidence>
<organism evidence="10 11">
    <name type="scientific">Tritrichomonas foetus</name>
    <dbReference type="NCBI Taxonomy" id="1144522"/>
    <lineage>
        <taxon>Eukaryota</taxon>
        <taxon>Metamonada</taxon>
        <taxon>Parabasalia</taxon>
        <taxon>Tritrichomonadida</taxon>
        <taxon>Tritrichomonadidae</taxon>
        <taxon>Tritrichomonas</taxon>
    </lineage>
</organism>
<dbReference type="Gene3D" id="1.10.510.10">
    <property type="entry name" value="Transferase(Phosphotransferase) domain 1"/>
    <property type="match status" value="1"/>
</dbReference>
<dbReference type="SMART" id="SM00220">
    <property type="entry name" value="S_TKc"/>
    <property type="match status" value="1"/>
</dbReference>
<protein>
    <submittedName>
        <fullName evidence="10">CAMK family protein kinase</fullName>
    </submittedName>
</protein>
<keyword evidence="3 7" id="KW-0547">Nucleotide-binding</keyword>
<dbReference type="FunFam" id="3.30.200.20:FF:000042">
    <property type="entry name" value="Aurora kinase A"/>
    <property type="match status" value="1"/>
</dbReference>
<accession>A0A1J4JSL5</accession>
<feature type="binding site" evidence="7">
    <location>
        <begin position="149"/>
        <end position="150"/>
    </location>
    <ligand>
        <name>ATP</name>
        <dbReference type="ChEBI" id="CHEBI:30616"/>
    </ligand>
</feature>
<dbReference type="Pfam" id="PF00069">
    <property type="entry name" value="Pkinase"/>
    <property type="match status" value="1"/>
</dbReference>
<dbReference type="FunFam" id="1.10.510.10:FF:000571">
    <property type="entry name" value="Maternal embryonic leucine zipper kinase"/>
    <property type="match status" value="1"/>
</dbReference>
<evidence type="ECO:0000259" key="9">
    <source>
        <dbReference type="PROSITE" id="PS50011"/>
    </source>
</evidence>
<keyword evidence="1" id="KW-0723">Serine/threonine-protein kinase</keyword>
<feature type="binding site" evidence="7">
    <location>
        <position position="51"/>
    </location>
    <ligand>
        <name>ATP</name>
        <dbReference type="ChEBI" id="CHEBI:30616"/>
    </ligand>
</feature>
<dbReference type="GeneID" id="94842312"/>
<evidence type="ECO:0000256" key="4">
    <source>
        <dbReference type="ARBA" id="ARBA00022777"/>
    </source>
</evidence>
<dbReference type="GO" id="GO:0005524">
    <property type="term" value="F:ATP binding"/>
    <property type="evidence" value="ECO:0007669"/>
    <property type="project" value="UniProtKB-KW"/>
</dbReference>
<keyword evidence="5 7" id="KW-0067">ATP-binding</keyword>
<evidence type="ECO:0000313" key="10">
    <source>
        <dbReference type="EMBL" id="OHT02135.1"/>
    </source>
</evidence>
<feature type="binding site" evidence="7">
    <location>
        <begin position="99"/>
        <end position="101"/>
    </location>
    <ligand>
        <name>ATP</name>
        <dbReference type="ChEBI" id="CHEBI:30616"/>
    </ligand>
</feature>
<evidence type="ECO:0000256" key="8">
    <source>
        <dbReference type="PIRSR" id="PIRSR630616-3"/>
    </source>
</evidence>
<dbReference type="EMBL" id="MLAK01000881">
    <property type="protein sequence ID" value="OHT02135.1"/>
    <property type="molecule type" value="Genomic_DNA"/>
</dbReference>
<dbReference type="Proteomes" id="UP000179807">
    <property type="component" value="Unassembled WGS sequence"/>
</dbReference>
<dbReference type="InterPro" id="IPR030616">
    <property type="entry name" value="Aur-like"/>
</dbReference>
<sequence length="375" mass="43199">MIQTIFLYETSFLFKMQTCGNYQIMNKCGEGSSCNVYYAIHTTLKLPVALKIFRKDELTESEIKMVKREIELMSSVDCSNIVSFYEDFEDENNIYISMEYASKGTLAYLLENNIPLLNDQIKSIIFQIATALKYLHTEKHIIHRDIKPENILFNQLNKVKIADFGLSTLKVEGAIKRTRCGTPLFASPEMIRGEGYSFKTDIWSFGVLMYVLICRKYPFFNNNIQLLYHQIFDDEIKIPETVDSLLADLISGCLCKDPNLRFDIDQVLNHPYFGIPKTLPMLPRYHKNQRAVYDSLNKVGFSNEKICELVMSKDQQMTAMIKILTDHIGMRIKKSTSSYKINVSRSCKIHSAFSINALNRDGVSRVCNLARRVSK</sequence>
<feature type="cross-link" description="Glycyl lysine isopeptide (Lys-Gly) (interchain with G-Cter in SUMO2)" evidence="8">
    <location>
        <position position="147"/>
    </location>
</feature>
<dbReference type="PROSITE" id="PS00108">
    <property type="entry name" value="PROTEIN_KINASE_ST"/>
    <property type="match status" value="1"/>
</dbReference>
<dbReference type="VEuPathDB" id="TrichDB:TRFO_30897"/>
<evidence type="ECO:0000256" key="5">
    <source>
        <dbReference type="ARBA" id="ARBA00022840"/>
    </source>
</evidence>
<dbReference type="SUPFAM" id="SSF56112">
    <property type="entry name" value="Protein kinase-like (PK-like)"/>
    <property type="match status" value="1"/>
</dbReference>
<evidence type="ECO:0000256" key="3">
    <source>
        <dbReference type="ARBA" id="ARBA00022741"/>
    </source>
</evidence>
<keyword evidence="4 10" id="KW-0418">Kinase</keyword>
<keyword evidence="11" id="KW-1185">Reference proteome</keyword>
<evidence type="ECO:0000256" key="6">
    <source>
        <dbReference type="PIRSR" id="PIRSR630616-1"/>
    </source>
</evidence>
<name>A0A1J4JSL5_9EUKA</name>
<feature type="domain" description="Protein kinase" evidence="9">
    <location>
        <begin position="22"/>
        <end position="273"/>
    </location>
</feature>
<dbReference type="InterPro" id="IPR008271">
    <property type="entry name" value="Ser/Thr_kinase_AS"/>
</dbReference>
<dbReference type="GO" id="GO:0004674">
    <property type="term" value="F:protein serine/threonine kinase activity"/>
    <property type="evidence" value="ECO:0007669"/>
    <property type="project" value="UniProtKB-KW"/>
</dbReference>
<dbReference type="InterPro" id="IPR000719">
    <property type="entry name" value="Prot_kinase_dom"/>
</dbReference>